<evidence type="ECO:0000313" key="1">
    <source>
        <dbReference type="EMBL" id="PNH35193.1"/>
    </source>
</evidence>
<comment type="caution">
    <text evidence="1">The sequence shown here is derived from an EMBL/GenBank/DDBJ whole genome shotgun (WGS) entry which is preliminary data.</text>
</comment>
<evidence type="ECO:0000313" key="2">
    <source>
        <dbReference type="Proteomes" id="UP000236305"/>
    </source>
</evidence>
<protein>
    <submittedName>
        <fullName evidence="1">Uncharacterized protein</fullName>
    </submittedName>
</protein>
<gene>
    <name evidence="1" type="ORF">BJF96_g1937</name>
</gene>
<name>A0AA44WSK5_VERDA</name>
<dbReference type="Pfam" id="PF11905">
    <property type="entry name" value="DUF3425"/>
    <property type="match status" value="1"/>
</dbReference>
<dbReference type="InterPro" id="IPR021833">
    <property type="entry name" value="DUF3425"/>
</dbReference>
<organism evidence="1 2">
    <name type="scientific">Verticillium dahliae</name>
    <name type="common">Verticillium wilt</name>
    <dbReference type="NCBI Taxonomy" id="27337"/>
    <lineage>
        <taxon>Eukaryota</taxon>
        <taxon>Fungi</taxon>
        <taxon>Dikarya</taxon>
        <taxon>Ascomycota</taxon>
        <taxon>Pezizomycotina</taxon>
        <taxon>Sordariomycetes</taxon>
        <taxon>Hypocreomycetidae</taxon>
        <taxon>Glomerellales</taxon>
        <taxon>Plectosphaerellaceae</taxon>
        <taxon>Verticillium</taxon>
    </lineage>
</organism>
<dbReference type="Proteomes" id="UP000236305">
    <property type="component" value="Unassembled WGS sequence"/>
</dbReference>
<dbReference type="EMBL" id="MPSH01000004">
    <property type="protein sequence ID" value="PNH35193.1"/>
    <property type="molecule type" value="Genomic_DNA"/>
</dbReference>
<sequence length="204" mass="23565">MSPLAIEDEDRASQDTPVRAIVEGWESVERAGMMTDSWRKLRIIDGLCLSKCGSVERLATLKMMHVLITCHGDPTPARMATLPRWFRKRPSQSLPHSYAIDFFVWPGVRERFVFSQHHYCANIFWHLFGSSLTILWQFGFNNCFMKDTVTGRFQLSPFFEDRIRDINSWTMNVDFFDHFPELCDDIPIYGGIPPKLGAPDTTVL</sequence>
<dbReference type="PANTHER" id="PTHR37012">
    <property type="entry name" value="B-ZIP TRANSCRIPTION FACTOR (EUROFUNG)-RELATED"/>
    <property type="match status" value="1"/>
</dbReference>
<accession>A0AA44WSK5</accession>
<reference evidence="1 2" key="1">
    <citation type="submission" date="2017-12" db="EMBL/GenBank/DDBJ databases">
        <title>Comparative genomics yields insights into virulence evolution of Verticillium dahliae.</title>
        <authorList>
            <person name="Fan R."/>
            <person name="Armitage A.D."/>
            <person name="Cascant-Lopez E."/>
            <person name="Sobczyk M."/>
            <person name="Cockerton H.M."/>
            <person name="Harrison R.J."/>
        </authorList>
    </citation>
    <scope>NUCLEOTIDE SEQUENCE [LARGE SCALE GENOMIC DNA]</scope>
    <source>
        <strain evidence="1 2">12008</strain>
    </source>
</reference>
<proteinExistence type="predicted"/>
<dbReference type="AlphaFoldDB" id="A0AA44WSK5"/>
<dbReference type="PANTHER" id="PTHR37012:SF7">
    <property type="entry name" value="B-ZIP TRANSCRIPTION FACTOR (EUROFUNG)-RELATED"/>
    <property type="match status" value="1"/>
</dbReference>